<gene>
    <name evidence="1" type="ORF">S12H4_08929</name>
</gene>
<comment type="caution">
    <text evidence="1">The sequence shown here is derived from an EMBL/GenBank/DDBJ whole genome shotgun (WGS) entry which is preliminary data.</text>
</comment>
<name>X1SJY3_9ZZZZ</name>
<dbReference type="AlphaFoldDB" id="X1SJY3"/>
<sequence>IQEDFKLWTIEQIRSTKEVEQIRSNTRANTLVSLEQGCSLIKETLKDKKKDRGLSTSEKKKKKEADERGLKMLKEVLKKKGKGLS</sequence>
<organism evidence="1">
    <name type="scientific">marine sediment metagenome</name>
    <dbReference type="NCBI Taxonomy" id="412755"/>
    <lineage>
        <taxon>unclassified sequences</taxon>
        <taxon>metagenomes</taxon>
        <taxon>ecological metagenomes</taxon>
    </lineage>
</organism>
<evidence type="ECO:0000313" key="1">
    <source>
        <dbReference type="EMBL" id="GAI68074.1"/>
    </source>
</evidence>
<protein>
    <submittedName>
        <fullName evidence="1">Uncharacterized protein</fullName>
    </submittedName>
</protein>
<proteinExistence type="predicted"/>
<dbReference type="EMBL" id="BARW01003524">
    <property type="protein sequence ID" value="GAI68074.1"/>
    <property type="molecule type" value="Genomic_DNA"/>
</dbReference>
<feature type="non-terminal residue" evidence="1">
    <location>
        <position position="1"/>
    </location>
</feature>
<reference evidence="1" key="1">
    <citation type="journal article" date="2014" name="Front. Microbiol.">
        <title>High frequency of phylogenetically diverse reductive dehalogenase-homologous genes in deep subseafloor sedimentary metagenomes.</title>
        <authorList>
            <person name="Kawai M."/>
            <person name="Futagami T."/>
            <person name="Toyoda A."/>
            <person name="Takaki Y."/>
            <person name="Nishi S."/>
            <person name="Hori S."/>
            <person name="Arai W."/>
            <person name="Tsubouchi T."/>
            <person name="Morono Y."/>
            <person name="Uchiyama I."/>
            <person name="Ito T."/>
            <person name="Fujiyama A."/>
            <person name="Inagaki F."/>
            <person name="Takami H."/>
        </authorList>
    </citation>
    <scope>NUCLEOTIDE SEQUENCE</scope>
    <source>
        <strain evidence="1">Expedition CK06-06</strain>
    </source>
</reference>
<accession>X1SJY3</accession>